<dbReference type="AlphaFoldDB" id="F2PNL1"/>
<feature type="compositionally biased region" description="Basic residues" evidence="1">
    <location>
        <begin position="138"/>
        <end position="166"/>
    </location>
</feature>
<name>F2PNL1_TRIEC</name>
<evidence type="ECO:0000256" key="1">
    <source>
        <dbReference type="SAM" id="MobiDB-lite"/>
    </source>
</evidence>
<accession>F2PNL1</accession>
<evidence type="ECO:0000313" key="3">
    <source>
        <dbReference type="Proteomes" id="UP000009169"/>
    </source>
</evidence>
<keyword evidence="3" id="KW-1185">Reference proteome</keyword>
<dbReference type="EMBL" id="DS995727">
    <property type="protein sequence ID" value="EGE03479.1"/>
    <property type="molecule type" value="Genomic_DNA"/>
</dbReference>
<feature type="compositionally biased region" description="Acidic residues" evidence="1">
    <location>
        <begin position="189"/>
        <end position="204"/>
    </location>
</feature>
<dbReference type="eggNOG" id="ENOG502RF6B">
    <property type="taxonomic scope" value="Eukaryota"/>
</dbReference>
<dbReference type="HOGENOM" id="CLU_1278438_0_0_1"/>
<dbReference type="Proteomes" id="UP000009169">
    <property type="component" value="Unassembled WGS sequence"/>
</dbReference>
<dbReference type="VEuPathDB" id="FungiDB:TEQG_02510"/>
<feature type="region of interest" description="Disordered" evidence="1">
    <location>
        <begin position="127"/>
        <end position="216"/>
    </location>
</feature>
<protein>
    <submittedName>
        <fullName evidence="2">Uncharacterized protein</fullName>
    </submittedName>
</protein>
<sequence>MAYVITFYTIGLYFLSCLDGVMLYRTAGSHVLSQRREQDTDISKCITLQNPPKTYYHKSNLVDRYVSESATIPKGIRSLTIRYDSFKQGTDMNRFEKKKAAAAAATTEKEKAASKWAEAAAAWEVTLHGGPSDPRAGPQHHQRRRRPRPHQKAKLKARRAEKRRQAREKEKEEKKTKEKENEKERPEEEAMQEEAMQEEEENEGMDIPFRQNDKEF</sequence>
<evidence type="ECO:0000313" key="2">
    <source>
        <dbReference type="EMBL" id="EGE03479.1"/>
    </source>
</evidence>
<gene>
    <name evidence="2" type="ORF">TEQG_02510</name>
</gene>
<feature type="compositionally biased region" description="Basic and acidic residues" evidence="1">
    <location>
        <begin position="167"/>
        <end position="188"/>
    </location>
</feature>
<organism evidence="2 3">
    <name type="scientific">Trichophyton equinum (strain ATCC MYA-4606 / CBS 127.97)</name>
    <name type="common">Horse ringworm fungus</name>
    <dbReference type="NCBI Taxonomy" id="559882"/>
    <lineage>
        <taxon>Eukaryota</taxon>
        <taxon>Fungi</taxon>
        <taxon>Dikarya</taxon>
        <taxon>Ascomycota</taxon>
        <taxon>Pezizomycotina</taxon>
        <taxon>Eurotiomycetes</taxon>
        <taxon>Eurotiomycetidae</taxon>
        <taxon>Onygenales</taxon>
        <taxon>Arthrodermataceae</taxon>
        <taxon>Trichophyton</taxon>
    </lineage>
</organism>
<reference evidence="3" key="1">
    <citation type="journal article" date="2012" name="MBio">
        <title>Comparative genome analysis of Trichophyton rubrum and related dermatophytes reveals candidate genes involved in infection.</title>
        <authorList>
            <person name="Martinez D.A."/>
            <person name="Oliver B.G."/>
            <person name="Graeser Y."/>
            <person name="Goldberg J.M."/>
            <person name="Li W."/>
            <person name="Martinez-Rossi N.M."/>
            <person name="Monod M."/>
            <person name="Shelest E."/>
            <person name="Barton R.C."/>
            <person name="Birch E."/>
            <person name="Brakhage A.A."/>
            <person name="Chen Z."/>
            <person name="Gurr S.J."/>
            <person name="Heiman D."/>
            <person name="Heitman J."/>
            <person name="Kosti I."/>
            <person name="Rossi A."/>
            <person name="Saif S."/>
            <person name="Samalova M."/>
            <person name="Saunders C.W."/>
            <person name="Shea T."/>
            <person name="Summerbell R.C."/>
            <person name="Xu J."/>
            <person name="Young S."/>
            <person name="Zeng Q."/>
            <person name="Birren B.W."/>
            <person name="Cuomo C.A."/>
            <person name="White T.C."/>
        </authorList>
    </citation>
    <scope>NUCLEOTIDE SEQUENCE [LARGE SCALE GENOMIC DNA]</scope>
    <source>
        <strain evidence="3">ATCC MYA-4606 / CBS 127.97</strain>
    </source>
</reference>
<proteinExistence type="predicted"/>